<accession>A0ABU7R830</accession>
<proteinExistence type="inferred from homology"/>
<evidence type="ECO:0000313" key="4">
    <source>
        <dbReference type="Proteomes" id="UP001332931"/>
    </source>
</evidence>
<dbReference type="InterPro" id="IPR012349">
    <property type="entry name" value="Split_barrel_FMN-bd"/>
</dbReference>
<dbReference type="EC" id="1.5.1.-" evidence="3"/>
<dbReference type="PANTHER" id="PTHR43567">
    <property type="entry name" value="FLAVOREDOXIN-RELATED-RELATED"/>
    <property type="match status" value="1"/>
</dbReference>
<gene>
    <name evidence="3" type="ORF">VXJ25_01085</name>
</gene>
<comment type="caution">
    <text evidence="3">The sequence shown here is derived from an EMBL/GenBank/DDBJ whole genome shotgun (WGS) entry which is preliminary data.</text>
</comment>
<dbReference type="GO" id="GO:0016491">
    <property type="term" value="F:oxidoreductase activity"/>
    <property type="evidence" value="ECO:0007669"/>
    <property type="project" value="UniProtKB-KW"/>
</dbReference>
<comment type="similarity">
    <text evidence="1">Belongs to the flavoredoxin family.</text>
</comment>
<evidence type="ECO:0000259" key="2">
    <source>
        <dbReference type="Pfam" id="PF01613"/>
    </source>
</evidence>
<protein>
    <submittedName>
        <fullName evidence="3">Flavin reductase family protein</fullName>
        <ecNumber evidence="3">1.5.1.-</ecNumber>
    </submittedName>
</protein>
<sequence>MTTTRKVDYTEYATRIVRAIPEGVLLTTRAQDRLDTMTIGWGALGTNWSVPVFEAFVRTGRHTARMLEENPEFTVNVPLDEGKEARRRTRKAVGICGTHHGDECDKFEMAALTPVPSCEVSVPGILELPLTLECRVICKQALDVSLLPEELRARFYPADVDGSACGSNRDPHLMVFGRIVGAYVAEA</sequence>
<dbReference type="Gene3D" id="2.30.110.10">
    <property type="entry name" value="Electron Transport, Fmn-binding Protein, Chain A"/>
    <property type="match status" value="1"/>
</dbReference>
<reference evidence="3 4" key="1">
    <citation type="submission" date="2024-01" db="EMBL/GenBank/DDBJ databases">
        <title>Description of Olsenella sp. nov., isolated from pig feces.</title>
        <authorList>
            <person name="Chang Y.-H."/>
        </authorList>
    </citation>
    <scope>NUCLEOTIDE SEQUENCE [LARGE SCALE GENOMIC DNA]</scope>
    <source>
        <strain evidence="3 4">YH-ols2223</strain>
    </source>
</reference>
<evidence type="ECO:0000313" key="3">
    <source>
        <dbReference type="EMBL" id="MEE6146594.1"/>
    </source>
</evidence>
<keyword evidence="4" id="KW-1185">Reference proteome</keyword>
<dbReference type="InterPro" id="IPR002563">
    <property type="entry name" value="Flavin_Rdtase-like_dom"/>
</dbReference>
<feature type="domain" description="Flavin reductase like" evidence="2">
    <location>
        <begin position="19"/>
        <end position="186"/>
    </location>
</feature>
<organism evidence="3 4">
    <name type="scientific">Olsenella absiana</name>
    <dbReference type="NCBI Taxonomy" id="3115222"/>
    <lineage>
        <taxon>Bacteria</taxon>
        <taxon>Bacillati</taxon>
        <taxon>Actinomycetota</taxon>
        <taxon>Coriobacteriia</taxon>
        <taxon>Coriobacteriales</taxon>
        <taxon>Atopobiaceae</taxon>
        <taxon>Olsenella</taxon>
    </lineage>
</organism>
<dbReference type="PANTHER" id="PTHR43567:SF5">
    <property type="entry name" value="HYPOTHETICAL CYTOSOLIC PROTEIN"/>
    <property type="match status" value="1"/>
</dbReference>
<name>A0ABU7R830_9ACTN</name>
<dbReference type="EMBL" id="JAZGJQ010000001">
    <property type="protein sequence ID" value="MEE6146594.1"/>
    <property type="molecule type" value="Genomic_DNA"/>
</dbReference>
<dbReference type="InterPro" id="IPR052174">
    <property type="entry name" value="Flavoredoxin"/>
</dbReference>
<keyword evidence="3" id="KW-0560">Oxidoreductase</keyword>
<dbReference type="RefSeq" id="WP_330957356.1">
    <property type="nucleotide sequence ID" value="NZ_JAZGJQ010000001.1"/>
</dbReference>
<dbReference type="SUPFAM" id="SSF50475">
    <property type="entry name" value="FMN-binding split barrel"/>
    <property type="match status" value="1"/>
</dbReference>
<evidence type="ECO:0000256" key="1">
    <source>
        <dbReference type="ARBA" id="ARBA00038054"/>
    </source>
</evidence>
<dbReference type="Pfam" id="PF01613">
    <property type="entry name" value="Flavin_Reduct"/>
    <property type="match status" value="1"/>
</dbReference>
<dbReference type="Proteomes" id="UP001332931">
    <property type="component" value="Unassembled WGS sequence"/>
</dbReference>